<dbReference type="Proteomes" id="UP001336314">
    <property type="component" value="Unassembled WGS sequence"/>
</dbReference>
<dbReference type="RefSeq" id="WP_330129901.1">
    <property type="nucleotide sequence ID" value="NZ_JAUHLI010000017.1"/>
</dbReference>
<keyword evidence="3" id="KW-1185">Reference proteome</keyword>
<reference evidence="2 3" key="1">
    <citation type="submission" date="2023-07" db="EMBL/GenBank/DDBJ databases">
        <title>Alkalimonas sp., MEB108 novel, alkaliphilic bacterium isolated from Lonar Lake, India.</title>
        <authorList>
            <person name="Joshi A."/>
            <person name="Thite S."/>
        </authorList>
    </citation>
    <scope>NUCLEOTIDE SEQUENCE [LARGE SCALE GENOMIC DNA]</scope>
    <source>
        <strain evidence="2 3">MEB108</strain>
    </source>
</reference>
<feature type="transmembrane region" description="Helical" evidence="1">
    <location>
        <begin position="24"/>
        <end position="43"/>
    </location>
</feature>
<evidence type="ECO:0000313" key="2">
    <source>
        <dbReference type="EMBL" id="MEE2002857.1"/>
    </source>
</evidence>
<keyword evidence="1" id="KW-0472">Membrane</keyword>
<gene>
    <name evidence="2" type="ORF">QWY20_15460</name>
</gene>
<sequence length="225" mass="25416">MTSQGSKSIKVYPTFTYACGPKMAIVFIVLHGLNIMLFFQLASTYLSAAFQQEHMMIFAGIVSLLAFVALEMVCSILFIKKISKPLIFADDYILIPPWALHSLATRKHQHSLKLSLNEVNHINIRLVDPLGLLQRYLPRIVPIPMLVYLKTERGVTGLKLNHVGNFEPVYEWLNNMKPHMAISNNGVSFSLREFCAGFDDISKVCFGTSLFFATAMPLMLWVFTP</sequence>
<keyword evidence="1" id="KW-0812">Transmembrane</keyword>
<evidence type="ECO:0000313" key="3">
    <source>
        <dbReference type="Proteomes" id="UP001336314"/>
    </source>
</evidence>
<protein>
    <submittedName>
        <fullName evidence="2">Uncharacterized protein</fullName>
    </submittedName>
</protein>
<feature type="transmembrane region" description="Helical" evidence="1">
    <location>
        <begin position="55"/>
        <end position="79"/>
    </location>
</feature>
<evidence type="ECO:0000256" key="1">
    <source>
        <dbReference type="SAM" id="Phobius"/>
    </source>
</evidence>
<name>A0ABU7JA47_9GAMM</name>
<dbReference type="EMBL" id="JAUHLI010000017">
    <property type="protein sequence ID" value="MEE2002857.1"/>
    <property type="molecule type" value="Genomic_DNA"/>
</dbReference>
<proteinExistence type="predicted"/>
<feature type="transmembrane region" description="Helical" evidence="1">
    <location>
        <begin position="204"/>
        <end position="223"/>
    </location>
</feature>
<comment type="caution">
    <text evidence="2">The sequence shown here is derived from an EMBL/GenBank/DDBJ whole genome shotgun (WGS) entry which is preliminary data.</text>
</comment>
<organism evidence="2 3">
    <name type="scientific">Alkalimonas cellulosilytica</name>
    <dbReference type="NCBI Taxonomy" id="3058395"/>
    <lineage>
        <taxon>Bacteria</taxon>
        <taxon>Pseudomonadati</taxon>
        <taxon>Pseudomonadota</taxon>
        <taxon>Gammaproteobacteria</taxon>
        <taxon>Alkalimonas</taxon>
    </lineage>
</organism>
<keyword evidence="1" id="KW-1133">Transmembrane helix</keyword>
<accession>A0ABU7JA47</accession>